<evidence type="ECO:0000313" key="2">
    <source>
        <dbReference type="Proteomes" id="UP000027822"/>
    </source>
</evidence>
<dbReference type="Pfam" id="PF19482">
    <property type="entry name" value="DUF6018"/>
    <property type="match status" value="1"/>
</dbReference>
<organism evidence="1 2">
    <name type="scientific">Bacillus manliponensis</name>
    <dbReference type="NCBI Taxonomy" id="574376"/>
    <lineage>
        <taxon>Bacteria</taxon>
        <taxon>Bacillati</taxon>
        <taxon>Bacillota</taxon>
        <taxon>Bacilli</taxon>
        <taxon>Bacillales</taxon>
        <taxon>Bacillaceae</taxon>
        <taxon>Bacillus</taxon>
        <taxon>Bacillus cereus group</taxon>
    </lineage>
</organism>
<comment type="caution">
    <text evidence="1">The sequence shown here is derived from an EMBL/GenBank/DDBJ whole genome shotgun (WGS) entry which is preliminary data.</text>
</comment>
<proteinExistence type="predicted"/>
<name>A0A073JWF1_9BACI</name>
<dbReference type="InterPro" id="IPR046060">
    <property type="entry name" value="DUF6018"/>
</dbReference>
<sequence>MFNEKKIIKFEKVNRTNVDCMNESPRDSNTKQIFDQRTAKTVNIPVMDATSGEVHLSKTGSVLNKALFSDETRGKRNLQIAKRYSASIILPNGEVRKYISPIKNKDAAIEDISQYVTAIEDAIGKECVWQLDQTQVFYIGKKHIGATQIERLKAQCKVLGKRVFGLLFDTVKEG</sequence>
<dbReference type="Proteomes" id="UP000027822">
    <property type="component" value="Unassembled WGS sequence"/>
</dbReference>
<protein>
    <submittedName>
        <fullName evidence="1">Uncharacterized protein</fullName>
    </submittedName>
</protein>
<gene>
    <name evidence="1" type="ORF">BAMA_04775</name>
</gene>
<dbReference type="RefSeq" id="WP_034640644.1">
    <property type="nucleotide sequence ID" value="NZ_CBCSJC010000014.1"/>
</dbReference>
<dbReference type="AlphaFoldDB" id="A0A073JWF1"/>
<accession>A0A073JWF1</accession>
<keyword evidence="2" id="KW-1185">Reference proteome</keyword>
<evidence type="ECO:0000313" key="1">
    <source>
        <dbReference type="EMBL" id="KEK18576.1"/>
    </source>
</evidence>
<dbReference type="EMBL" id="JOTN01000013">
    <property type="protein sequence ID" value="KEK18576.1"/>
    <property type="molecule type" value="Genomic_DNA"/>
</dbReference>
<reference evidence="1 2" key="1">
    <citation type="submission" date="2014-06" db="EMBL/GenBank/DDBJ databases">
        <title>Draft genome sequence of Bacillus manliponensis JCM 15802 (MCCC 1A00708).</title>
        <authorList>
            <person name="Lai Q."/>
            <person name="Liu Y."/>
            <person name="Shao Z."/>
        </authorList>
    </citation>
    <scope>NUCLEOTIDE SEQUENCE [LARGE SCALE GENOMIC DNA]</scope>
    <source>
        <strain evidence="1 2">JCM 15802</strain>
    </source>
</reference>